<dbReference type="SUPFAM" id="SSF55469">
    <property type="entry name" value="FMN-dependent nitroreductase-like"/>
    <property type="match status" value="1"/>
</dbReference>
<dbReference type="GO" id="GO:0016491">
    <property type="term" value="F:oxidoreductase activity"/>
    <property type="evidence" value="ECO:0007669"/>
    <property type="project" value="InterPro"/>
</dbReference>
<reference evidence="1 2" key="1">
    <citation type="journal article" date="2020" name="ISME J.">
        <title>Enrichment and physiological characterization of a novel comammox Nitrospira indicates ammonium inhibition of complete nitrification.</title>
        <authorList>
            <person name="Sakoula D."/>
            <person name="Koch H."/>
            <person name="Frank J."/>
            <person name="Jetten M.S.M."/>
            <person name="van Kessel M.A.H.J."/>
            <person name="Lucker S."/>
        </authorList>
    </citation>
    <scope>NUCLEOTIDE SEQUENCE [LARGE SCALE GENOMIC DNA]</scope>
    <source>
        <strain evidence="1">Comreactor17</strain>
    </source>
</reference>
<proteinExistence type="predicted"/>
<evidence type="ECO:0000313" key="2">
    <source>
        <dbReference type="Proteomes" id="UP000593737"/>
    </source>
</evidence>
<dbReference type="KEGG" id="nkf:Nkreftii_001089"/>
<name>A0A7S8IYU7_9BACT</name>
<organism evidence="1 2">
    <name type="scientific">Candidatus Nitrospira kreftii</name>
    <dbReference type="NCBI Taxonomy" id="2652173"/>
    <lineage>
        <taxon>Bacteria</taxon>
        <taxon>Pseudomonadati</taxon>
        <taxon>Nitrospirota</taxon>
        <taxon>Nitrospiria</taxon>
        <taxon>Nitrospirales</taxon>
        <taxon>Nitrospiraceae</taxon>
        <taxon>Nitrospira</taxon>
    </lineage>
</organism>
<evidence type="ECO:0000313" key="1">
    <source>
        <dbReference type="EMBL" id="QPD03315.1"/>
    </source>
</evidence>
<dbReference type="InterPro" id="IPR000415">
    <property type="entry name" value="Nitroreductase-like"/>
</dbReference>
<dbReference type="Proteomes" id="UP000593737">
    <property type="component" value="Chromosome"/>
</dbReference>
<sequence>MMYSTLDSPQLSYGTAPTHGASEEARFIAKESQEGRRRLREAHSIGLGVDRAFEELFVVVRECRTPNWDGYGASSIASQTFTHACRFLGILPLGIPAPSVGAEPDGHVTFEWYRSPRWVLSVSVSPEGDLHYAALLGSSKVYGSEPFFGETPSRILELIRQVSFL</sequence>
<dbReference type="EMBL" id="CP047423">
    <property type="protein sequence ID" value="QPD03315.1"/>
    <property type="molecule type" value="Genomic_DNA"/>
</dbReference>
<gene>
    <name evidence="1" type="ORF">Nkreftii_001089</name>
</gene>
<accession>A0A7S8IYU7</accession>
<dbReference type="AlphaFoldDB" id="A0A7S8IYU7"/>
<protein>
    <submittedName>
        <fullName evidence="1">Uncharacterized protein</fullName>
    </submittedName>
</protein>